<sequence>MAVCSFSFPEELTHLCCSLDPPPPTLNPQDERNGATQLMSGPLNPGTPGSPSSSESRICCARNHYTTCLRNRLEGEPGNPSGNLPTAPTHPPLKFHLHGQLCLAWETTTHSIPEPSLCSGMDPSLSSPSCLFLLRPFLQPYVSFLLFFLCFERLKSVRDSVSPAYPL</sequence>
<dbReference type="Proteomes" id="UP000694547">
    <property type="component" value="Chromosome 1"/>
</dbReference>
<dbReference type="GeneTree" id="ENSGT00960000189882"/>
<evidence type="ECO:0000256" key="1">
    <source>
        <dbReference type="SAM" id="MobiDB-lite"/>
    </source>
</evidence>
<protein>
    <submittedName>
        <fullName evidence="2">Uncharacterized protein</fullName>
    </submittedName>
</protein>
<accession>A0A8C8UM65</accession>
<reference evidence="2 3" key="1">
    <citation type="submission" date="2018-10" db="EMBL/GenBank/DDBJ databases">
        <title>Improved assembly of the deer mouse Peromyscus maniculatus genome.</title>
        <authorList>
            <person name="Lassance J.-M."/>
            <person name="Hoekstra H.E."/>
        </authorList>
    </citation>
    <scope>NUCLEOTIDE SEQUENCE [LARGE SCALE GENOMIC DNA]</scope>
</reference>
<reference evidence="2" key="3">
    <citation type="submission" date="2025-09" db="UniProtKB">
        <authorList>
            <consortium name="Ensembl"/>
        </authorList>
    </citation>
    <scope>IDENTIFICATION</scope>
</reference>
<organism evidence="2 3">
    <name type="scientific">Peromyscus maniculatus bairdii</name>
    <name type="common">Prairie deer mouse</name>
    <dbReference type="NCBI Taxonomy" id="230844"/>
    <lineage>
        <taxon>Eukaryota</taxon>
        <taxon>Metazoa</taxon>
        <taxon>Chordata</taxon>
        <taxon>Craniata</taxon>
        <taxon>Vertebrata</taxon>
        <taxon>Euteleostomi</taxon>
        <taxon>Mammalia</taxon>
        <taxon>Eutheria</taxon>
        <taxon>Euarchontoglires</taxon>
        <taxon>Glires</taxon>
        <taxon>Rodentia</taxon>
        <taxon>Myomorpha</taxon>
        <taxon>Muroidea</taxon>
        <taxon>Cricetidae</taxon>
        <taxon>Neotominae</taxon>
        <taxon>Peromyscus</taxon>
    </lineage>
</organism>
<dbReference type="AlphaFoldDB" id="A0A8C8UM65"/>
<reference evidence="2" key="2">
    <citation type="submission" date="2025-08" db="UniProtKB">
        <authorList>
            <consortium name="Ensembl"/>
        </authorList>
    </citation>
    <scope>IDENTIFICATION</scope>
</reference>
<dbReference type="Ensembl" id="ENSPEMT00000040294.1">
    <property type="protein sequence ID" value="ENSPEMP00000033716.1"/>
    <property type="gene ID" value="ENSPEMG00000030146.1"/>
</dbReference>
<keyword evidence="3" id="KW-1185">Reference proteome</keyword>
<evidence type="ECO:0000313" key="2">
    <source>
        <dbReference type="Ensembl" id="ENSPEMP00000033716.1"/>
    </source>
</evidence>
<evidence type="ECO:0000313" key="3">
    <source>
        <dbReference type="Proteomes" id="UP000694547"/>
    </source>
</evidence>
<name>A0A8C8UM65_PERMB</name>
<feature type="region of interest" description="Disordered" evidence="1">
    <location>
        <begin position="23"/>
        <end position="56"/>
    </location>
</feature>
<proteinExistence type="predicted"/>
<feature type="compositionally biased region" description="Low complexity" evidence="1">
    <location>
        <begin position="40"/>
        <end position="56"/>
    </location>
</feature>